<organism evidence="2 3">
    <name type="scientific">Lactobacillus ultunensis DSM 16047</name>
    <dbReference type="NCBI Taxonomy" id="525365"/>
    <lineage>
        <taxon>Bacteria</taxon>
        <taxon>Bacillati</taxon>
        <taxon>Bacillota</taxon>
        <taxon>Bacilli</taxon>
        <taxon>Lactobacillales</taxon>
        <taxon>Lactobacillaceae</taxon>
        <taxon>Lactobacillus</taxon>
    </lineage>
</organism>
<reference evidence="2 3" key="1">
    <citation type="submission" date="2009-01" db="EMBL/GenBank/DDBJ databases">
        <authorList>
            <person name="Qin X."/>
            <person name="Bachman B."/>
            <person name="Battles P."/>
            <person name="Bell A."/>
            <person name="Bess C."/>
            <person name="Bickham C."/>
            <person name="Chaboub L."/>
            <person name="Chen D."/>
            <person name="Coyle M."/>
            <person name="Deiros D.R."/>
            <person name="Dinh H."/>
            <person name="Forbes L."/>
            <person name="Fowler G."/>
            <person name="Francisco L."/>
            <person name="Fu Q."/>
            <person name="Gubbala S."/>
            <person name="Hale W."/>
            <person name="Han Y."/>
            <person name="Hemphill L."/>
            <person name="Highlander S.K."/>
            <person name="Hirani K."/>
            <person name="Hogues M."/>
            <person name="Jackson L."/>
            <person name="Jakkamsetti A."/>
            <person name="Javaid M."/>
            <person name="Jiang H."/>
            <person name="Korchina V."/>
            <person name="Kovar C."/>
            <person name="Lara F."/>
            <person name="Lee S."/>
            <person name="Mata R."/>
            <person name="Mathew T."/>
            <person name="Moen C."/>
            <person name="Morales K."/>
            <person name="Munidasa M."/>
            <person name="Nazareth L."/>
            <person name="Ngo R."/>
            <person name="Nguyen L."/>
            <person name="Okwuonu G."/>
            <person name="Ongeri F."/>
            <person name="Patil S."/>
            <person name="Petrosino J."/>
            <person name="Pham C."/>
            <person name="Pham P."/>
            <person name="Pu L.-L."/>
            <person name="Puazo M."/>
            <person name="Raj R."/>
            <person name="Reid J."/>
            <person name="Rouhana J."/>
            <person name="Saada N."/>
            <person name="Shang Y."/>
            <person name="Simmons D."/>
            <person name="Thornton R."/>
            <person name="Warren J."/>
            <person name="Weissenberger G."/>
            <person name="Zhang J."/>
            <person name="Zhang L."/>
            <person name="Zhou C."/>
            <person name="Zhu D."/>
            <person name="Muzny D."/>
            <person name="Worley K."/>
            <person name="Gibbs R."/>
        </authorList>
    </citation>
    <scope>NUCLEOTIDE SEQUENCE [LARGE SCALE GENOMIC DNA]</scope>
    <source>
        <strain evidence="2 3">DSM 16047</strain>
    </source>
</reference>
<dbReference type="Proteomes" id="UP000005583">
    <property type="component" value="Unassembled WGS sequence"/>
</dbReference>
<dbReference type="EMBL" id="ACGU01000044">
    <property type="protein sequence ID" value="EEJ72149.1"/>
    <property type="molecule type" value="Genomic_DNA"/>
</dbReference>
<evidence type="ECO:0000313" key="3">
    <source>
        <dbReference type="Proteomes" id="UP000005583"/>
    </source>
</evidence>
<evidence type="ECO:0000313" key="2">
    <source>
        <dbReference type="EMBL" id="EEJ72149.1"/>
    </source>
</evidence>
<accession>C2EMS6</accession>
<dbReference type="AlphaFoldDB" id="C2EMS6"/>
<feature type="compositionally biased region" description="Polar residues" evidence="1">
    <location>
        <begin position="40"/>
        <end position="49"/>
    </location>
</feature>
<dbReference type="HOGENOM" id="CLU_2437180_0_0_9"/>
<dbReference type="RefSeq" id="WP_007125500.1">
    <property type="nucleotide sequence ID" value="NZ_AZFO01000039.1"/>
</dbReference>
<name>C2EMS6_9LACO</name>
<evidence type="ECO:0000256" key="1">
    <source>
        <dbReference type="SAM" id="MobiDB-lite"/>
    </source>
</evidence>
<proteinExistence type="predicted"/>
<protein>
    <submittedName>
        <fullName evidence="2">Uncharacterized protein</fullName>
    </submittedName>
</protein>
<gene>
    <name evidence="2" type="ORF">HMPREF0548_0972</name>
</gene>
<comment type="caution">
    <text evidence="2">The sequence shown here is derived from an EMBL/GenBank/DDBJ whole genome shotgun (WGS) entry which is preliminary data.</text>
</comment>
<sequence length="90" mass="9555">MVSIANKGRSKRNSHGYNYTNNPKGEAHNNGPKGEHNISPKGNNLNQSKGILPKGTTLAENGTATNLNKQSSAKNLPQTGENESKLDLSA</sequence>
<feature type="compositionally biased region" description="Polar residues" evidence="1">
    <location>
        <begin position="58"/>
        <end position="81"/>
    </location>
</feature>
<feature type="region of interest" description="Disordered" evidence="1">
    <location>
        <begin position="1"/>
        <end position="90"/>
    </location>
</feature>
<keyword evidence="3" id="KW-1185">Reference proteome</keyword>